<dbReference type="PROSITE" id="PS51257">
    <property type="entry name" value="PROKAR_LIPOPROTEIN"/>
    <property type="match status" value="1"/>
</dbReference>
<dbReference type="STRING" id="444597.BST26_17955"/>
<evidence type="ECO:0000313" key="2">
    <source>
        <dbReference type="Proteomes" id="UP000192801"/>
    </source>
</evidence>
<dbReference type="EMBL" id="MVHS01000056">
    <property type="protein sequence ID" value="ORA65933.1"/>
    <property type="molecule type" value="Genomic_DNA"/>
</dbReference>
<comment type="caution">
    <text evidence="1">The sequence shown here is derived from an EMBL/GenBank/DDBJ whole genome shotgun (WGS) entry which is preliminary data.</text>
</comment>
<protein>
    <submittedName>
        <fullName evidence="1">Uncharacterized protein</fullName>
    </submittedName>
</protein>
<sequence length="135" mass="14888">MSTTRRHRPALIVLALLAACGCLALGWWQWTRFESSSGTFQNLGYALQWPAFAAFCIYAYRKFVVLEENPEPAPSPQRPTEIPADLLPSRPTAASVTADEDPTLAEYNRYLAELAARNDAAGRTGTKTPQDRTTA</sequence>
<keyword evidence="2" id="KW-1185">Reference proteome</keyword>
<dbReference type="OrthoDB" id="5187941at2"/>
<dbReference type="AlphaFoldDB" id="A0A1X0D0N7"/>
<reference evidence="1 2" key="1">
    <citation type="submission" date="2016-12" db="EMBL/GenBank/DDBJ databases">
        <title>The new phylogeny of genus Mycobacterium.</title>
        <authorList>
            <person name="Tortoli E."/>
            <person name="Trovato A."/>
            <person name="Cirillo D.M."/>
        </authorList>
    </citation>
    <scope>NUCLEOTIDE SEQUENCE [LARGE SCALE GENOMIC DNA]</scope>
    <source>
        <strain evidence="1 2">DSM 45130</strain>
    </source>
</reference>
<name>A0A1X0D0N7_9MYCO</name>
<proteinExistence type="predicted"/>
<gene>
    <name evidence="1" type="ORF">BST26_17955</name>
</gene>
<dbReference type="RefSeq" id="WP_083032900.1">
    <property type="nucleotide sequence ID" value="NZ_AP022618.1"/>
</dbReference>
<dbReference type="Proteomes" id="UP000192801">
    <property type="component" value="Unassembled WGS sequence"/>
</dbReference>
<accession>A0A1X0D0N7</accession>
<organism evidence="1 2">
    <name type="scientific">Mycolicibacterium insubricum</name>
    <dbReference type="NCBI Taxonomy" id="444597"/>
    <lineage>
        <taxon>Bacteria</taxon>
        <taxon>Bacillati</taxon>
        <taxon>Actinomycetota</taxon>
        <taxon>Actinomycetes</taxon>
        <taxon>Mycobacteriales</taxon>
        <taxon>Mycobacteriaceae</taxon>
        <taxon>Mycolicibacterium</taxon>
    </lineage>
</organism>
<evidence type="ECO:0000313" key="1">
    <source>
        <dbReference type="EMBL" id="ORA65933.1"/>
    </source>
</evidence>